<evidence type="ECO:0000313" key="3">
    <source>
        <dbReference type="Proteomes" id="UP000256220"/>
    </source>
</evidence>
<feature type="compositionally biased region" description="Low complexity" evidence="1">
    <location>
        <begin position="8"/>
        <end position="19"/>
    </location>
</feature>
<dbReference type="Proteomes" id="UP000256220">
    <property type="component" value="Unassembled WGS sequence"/>
</dbReference>
<feature type="compositionally biased region" description="Low complexity" evidence="1">
    <location>
        <begin position="102"/>
        <end position="120"/>
    </location>
</feature>
<sequence>MDPRARADALLARASARGAFVVTPDNATSPMDSANTQQIPRSVVAEIDRSSDPDTTTQLPASLIAENDHPLAGAEPTTRLDLPPARGEGSTQPQPYPRRPGAPQQTRPLPQATTPLTRRPPAAPVQSPLIEQPEPETVENEVGGLVPTVKQNPSGRSNLSRRLDGI</sequence>
<accession>A0A2P2G2W9</accession>
<dbReference type="RefSeq" id="WP_034304893.1">
    <property type="nucleotide sequence ID" value="NZ_JFBM01000001.1"/>
</dbReference>
<proteinExistence type="predicted"/>
<dbReference type="AlphaFoldDB" id="A0A2P2G2W9"/>
<gene>
    <name evidence="2" type="ORF">BB31_02135</name>
</gene>
<feature type="compositionally biased region" description="Polar residues" evidence="1">
    <location>
        <begin position="149"/>
        <end position="160"/>
    </location>
</feature>
<name>A0A2P2G2W9_AMYLU</name>
<protein>
    <submittedName>
        <fullName evidence="2">Uncharacterized protein</fullName>
    </submittedName>
</protein>
<feature type="compositionally biased region" description="Polar residues" evidence="1">
    <location>
        <begin position="25"/>
        <end position="40"/>
    </location>
</feature>
<feature type="region of interest" description="Disordered" evidence="1">
    <location>
        <begin position="1"/>
        <end position="166"/>
    </location>
</feature>
<comment type="caution">
    <text evidence="2">The sequence shown here is derived from an EMBL/GenBank/DDBJ whole genome shotgun (WGS) entry which is preliminary data.</text>
</comment>
<keyword evidence="3" id="KW-1185">Reference proteome</keyword>
<reference evidence="2 3" key="1">
    <citation type="journal article" date="2014" name="Genome Announc.">
        <title>Draft Genome Sequence of Amycolatopsis lurida NRRL 2430, Producer of the Glycopeptide Family Antibiotic Ristocetin.</title>
        <authorList>
            <person name="Kwun M.J."/>
            <person name="Hong H.J."/>
        </authorList>
    </citation>
    <scope>NUCLEOTIDE SEQUENCE [LARGE SCALE GENOMIC DNA]</scope>
    <source>
        <strain evidence="2 3">NRRL 2430</strain>
    </source>
</reference>
<evidence type="ECO:0000256" key="1">
    <source>
        <dbReference type="SAM" id="MobiDB-lite"/>
    </source>
</evidence>
<organism evidence="2 3">
    <name type="scientific">Amycolatopsis lurida NRRL 2430</name>
    <dbReference type="NCBI Taxonomy" id="1460371"/>
    <lineage>
        <taxon>Bacteria</taxon>
        <taxon>Bacillati</taxon>
        <taxon>Actinomycetota</taxon>
        <taxon>Actinomycetes</taxon>
        <taxon>Pseudonocardiales</taxon>
        <taxon>Pseudonocardiaceae</taxon>
        <taxon>Amycolatopsis</taxon>
    </lineage>
</organism>
<dbReference type="EMBL" id="JFBM01000001">
    <property type="protein sequence ID" value="KFU83321.1"/>
    <property type="molecule type" value="Genomic_DNA"/>
</dbReference>
<evidence type="ECO:0000313" key="2">
    <source>
        <dbReference type="EMBL" id="KFU83321.1"/>
    </source>
</evidence>